<proteinExistence type="predicted"/>
<sequence>MPDIPPCKCCAPHQGFDTHMGGPIAQIDQMSRIPRIKNMELSHSKTMRINLRDDAFGCSYHNGHYTPPPPPPLSHWKPAPPAICMHRTPPQRPPPRHMTLCPPPPPPRFMHSEDCTLALPQFGHIQPESPPTTSNHTSLAPLEACNHYLEELPHRQQLISYPACGGMLNDDNPNDCVVM</sequence>
<evidence type="ECO:0000313" key="1">
    <source>
        <dbReference type="EMBL" id="GFZ12044.1"/>
    </source>
</evidence>
<protein>
    <submittedName>
        <fullName evidence="1">Uncharacterized protein</fullName>
    </submittedName>
</protein>
<organism evidence="1 2">
    <name type="scientific">Actinidia rufa</name>
    <dbReference type="NCBI Taxonomy" id="165716"/>
    <lineage>
        <taxon>Eukaryota</taxon>
        <taxon>Viridiplantae</taxon>
        <taxon>Streptophyta</taxon>
        <taxon>Embryophyta</taxon>
        <taxon>Tracheophyta</taxon>
        <taxon>Spermatophyta</taxon>
        <taxon>Magnoliopsida</taxon>
        <taxon>eudicotyledons</taxon>
        <taxon>Gunneridae</taxon>
        <taxon>Pentapetalae</taxon>
        <taxon>asterids</taxon>
        <taxon>Ericales</taxon>
        <taxon>Actinidiaceae</taxon>
        <taxon>Actinidia</taxon>
    </lineage>
</organism>
<reference evidence="1 2" key="1">
    <citation type="submission" date="2019-07" db="EMBL/GenBank/DDBJ databases">
        <title>De Novo Assembly of kiwifruit Actinidia rufa.</title>
        <authorList>
            <person name="Sugita-Konishi S."/>
            <person name="Sato K."/>
            <person name="Mori E."/>
            <person name="Abe Y."/>
            <person name="Kisaki G."/>
            <person name="Hamano K."/>
            <person name="Suezawa K."/>
            <person name="Otani M."/>
            <person name="Fukuda T."/>
            <person name="Manabe T."/>
            <person name="Gomi K."/>
            <person name="Tabuchi M."/>
            <person name="Akimitsu K."/>
            <person name="Kataoka I."/>
        </authorList>
    </citation>
    <scope>NUCLEOTIDE SEQUENCE [LARGE SCALE GENOMIC DNA]</scope>
    <source>
        <strain evidence="2">cv. Fuchu</strain>
    </source>
</reference>
<dbReference type="Proteomes" id="UP000585474">
    <property type="component" value="Unassembled WGS sequence"/>
</dbReference>
<comment type="caution">
    <text evidence="1">The sequence shown here is derived from an EMBL/GenBank/DDBJ whole genome shotgun (WGS) entry which is preliminary data.</text>
</comment>
<dbReference type="EMBL" id="BJWL01000023">
    <property type="protein sequence ID" value="GFZ12044.1"/>
    <property type="molecule type" value="Genomic_DNA"/>
</dbReference>
<name>A0A7J0GMY6_9ERIC</name>
<evidence type="ECO:0000313" key="2">
    <source>
        <dbReference type="Proteomes" id="UP000585474"/>
    </source>
</evidence>
<accession>A0A7J0GMY6</accession>
<dbReference type="AlphaFoldDB" id="A0A7J0GMY6"/>
<keyword evidence="2" id="KW-1185">Reference proteome</keyword>
<gene>
    <name evidence="1" type="ORF">Acr_23g0004290</name>
</gene>